<dbReference type="InterPro" id="IPR006311">
    <property type="entry name" value="TAT_signal"/>
</dbReference>
<sequence length="247" mass="25806">MSVPSRSFRRRRFLWPVLGLVVAASAVAGVAAARSSPAPPRPVCCKSPPVTSGIEDVPRRWEHAVARRDARAAWALLTPEAQRRYGSVDGLRAALAGLTPGHGGPATWRLIDTLTQGSHTPSAFLYLLIEDGTLRPRGAVVVHSMADGAHDGRVDPGVADTVRIREPAAHATVSGRPRMRTATGSPPAYVAVQAGGQTHGSVGAIRGADGMDSPFDEALKPGPTLVVAVDVEGGDHFAYGSVPVTVR</sequence>
<dbReference type="RefSeq" id="WP_378203526.1">
    <property type="nucleotide sequence ID" value="NZ_JBHLZP010000129.1"/>
</dbReference>
<dbReference type="PROSITE" id="PS51318">
    <property type="entry name" value="TAT"/>
    <property type="match status" value="1"/>
</dbReference>
<evidence type="ECO:0000313" key="3">
    <source>
        <dbReference type="Proteomes" id="UP001589627"/>
    </source>
</evidence>
<comment type="caution">
    <text evidence="2">The sequence shown here is derived from an EMBL/GenBank/DDBJ whole genome shotgun (WGS) entry which is preliminary data.</text>
</comment>
<accession>A0ABV5YGT9</accession>
<keyword evidence="3" id="KW-1185">Reference proteome</keyword>
<dbReference type="Proteomes" id="UP001589627">
    <property type="component" value="Unassembled WGS sequence"/>
</dbReference>
<feature type="chain" id="PRO_5047027151" evidence="1">
    <location>
        <begin position="29"/>
        <end position="247"/>
    </location>
</feature>
<name>A0ABV5YGT9_9ACTN</name>
<gene>
    <name evidence="2" type="ORF">ACFFNX_18935</name>
</gene>
<evidence type="ECO:0000313" key="2">
    <source>
        <dbReference type="EMBL" id="MFB9834261.1"/>
    </source>
</evidence>
<protein>
    <submittedName>
        <fullName evidence="2">Uncharacterized protein</fullName>
    </submittedName>
</protein>
<feature type="signal peptide" evidence="1">
    <location>
        <begin position="1"/>
        <end position="28"/>
    </location>
</feature>
<organism evidence="2 3">
    <name type="scientific">Actinoallomurus acaciae</name>
    <dbReference type="NCBI Taxonomy" id="502577"/>
    <lineage>
        <taxon>Bacteria</taxon>
        <taxon>Bacillati</taxon>
        <taxon>Actinomycetota</taxon>
        <taxon>Actinomycetes</taxon>
        <taxon>Streptosporangiales</taxon>
        <taxon>Thermomonosporaceae</taxon>
        <taxon>Actinoallomurus</taxon>
    </lineage>
</organism>
<reference evidence="2 3" key="1">
    <citation type="submission" date="2024-09" db="EMBL/GenBank/DDBJ databases">
        <authorList>
            <person name="Sun Q."/>
            <person name="Mori K."/>
        </authorList>
    </citation>
    <scope>NUCLEOTIDE SEQUENCE [LARGE SCALE GENOMIC DNA]</scope>
    <source>
        <strain evidence="2 3">TBRC 0563</strain>
    </source>
</reference>
<dbReference type="EMBL" id="JBHLZP010000129">
    <property type="protein sequence ID" value="MFB9834261.1"/>
    <property type="molecule type" value="Genomic_DNA"/>
</dbReference>
<evidence type="ECO:0000256" key="1">
    <source>
        <dbReference type="SAM" id="SignalP"/>
    </source>
</evidence>
<proteinExistence type="predicted"/>
<keyword evidence="1" id="KW-0732">Signal</keyword>